<dbReference type="SUPFAM" id="SSF46785">
    <property type="entry name" value="Winged helix' DNA-binding domain"/>
    <property type="match status" value="1"/>
</dbReference>
<evidence type="ECO:0000313" key="4">
    <source>
        <dbReference type="Proteomes" id="UP000033058"/>
    </source>
</evidence>
<dbReference type="Gene3D" id="1.10.10.10">
    <property type="entry name" value="Winged helix-like DNA-binding domain superfamily/Winged helix DNA-binding domain"/>
    <property type="match status" value="1"/>
</dbReference>
<dbReference type="CDD" id="cd00090">
    <property type="entry name" value="HTH_ARSR"/>
    <property type="match status" value="1"/>
</dbReference>
<dbReference type="PATRIC" id="fig|1434117.4.peg.3917"/>
<dbReference type="PIRSF" id="PIRSF006692">
    <property type="entry name" value="TF_HTH_AF0396_prd"/>
    <property type="match status" value="1"/>
</dbReference>
<reference evidence="3 4" key="1">
    <citation type="submission" date="2014-07" db="EMBL/GenBank/DDBJ databases">
        <title>Methanogenic archaea and the global carbon cycle.</title>
        <authorList>
            <person name="Henriksen J.R."/>
            <person name="Luke J."/>
            <person name="Reinhart S."/>
            <person name="Benedict M.N."/>
            <person name="Youngblut N.D."/>
            <person name="Metcalf M.E."/>
            <person name="Whitaker R.J."/>
            <person name="Metcalf W.W."/>
        </authorList>
    </citation>
    <scope>NUCLEOTIDE SEQUENCE [LARGE SCALE GENOMIC DNA]</scope>
    <source>
        <strain evidence="3 4">WWM610</strain>
    </source>
</reference>
<organism evidence="3 4">
    <name type="scientific">Methanosarcina mazei WWM610</name>
    <dbReference type="NCBI Taxonomy" id="1434117"/>
    <lineage>
        <taxon>Archaea</taxon>
        <taxon>Methanobacteriati</taxon>
        <taxon>Methanobacteriota</taxon>
        <taxon>Stenosarchaea group</taxon>
        <taxon>Methanomicrobia</taxon>
        <taxon>Methanosarcinales</taxon>
        <taxon>Methanosarcinaceae</taxon>
        <taxon>Methanosarcina</taxon>
    </lineage>
</organism>
<evidence type="ECO:0000259" key="2">
    <source>
        <dbReference type="Pfam" id="PF08350"/>
    </source>
</evidence>
<dbReference type="GO" id="GO:0003700">
    <property type="term" value="F:DNA-binding transcription factor activity"/>
    <property type="evidence" value="ECO:0007669"/>
    <property type="project" value="InterPro"/>
</dbReference>
<dbReference type="InterPro" id="IPR001845">
    <property type="entry name" value="HTH_ArsR_DNA-bd_dom"/>
</dbReference>
<gene>
    <name evidence="3" type="ORF">MSMAW_3100</name>
</gene>
<dbReference type="AlphaFoldDB" id="A0A0E3LG87"/>
<dbReference type="Pfam" id="PF08350">
    <property type="entry name" value="FilR1_middle"/>
    <property type="match status" value="1"/>
</dbReference>
<proteinExistence type="predicted"/>
<dbReference type="EMBL" id="CP009509">
    <property type="protein sequence ID" value="AKB42091.1"/>
    <property type="molecule type" value="Genomic_DNA"/>
</dbReference>
<dbReference type="InterPro" id="IPR013561">
    <property type="entry name" value="FilR1_middle_dom"/>
</dbReference>
<sequence length="303" mass="35124">MDSLQKTTMIDLLLRSDKRRKILLFLKEGPKNIEEITALLGSSCTAVLPQMKKLIEKGLVRQENKIYRLSTVGMIVTEKLVPLLGTIEVFENNLEYWAQKDLTGIPAFLRLKLEMLSQYEVIEPQLNRMFEPPEEFINSLKKSTEIMYFSSFFQPCFSGFDQDFLKKRTDSTFIFTKNFFERISSPHSEEYDELLLPERANLYVYDGISSLVSLTVTERFMALMLLNKKGKLDQNLLISSESEAIEWGKELFMYYREISKKIYGDKADRLLSEKIIPPGKKSGYGTGSDLLQISCLRKTKYKM</sequence>
<dbReference type="Proteomes" id="UP000033058">
    <property type="component" value="Chromosome"/>
</dbReference>
<name>A0A0E3LG87_METMZ</name>
<dbReference type="HOGENOM" id="CLU_062767_1_1_2"/>
<accession>A0A0E3LG87</accession>
<dbReference type="RefSeq" id="WP_011033438.1">
    <property type="nucleotide sequence ID" value="NZ_CP009509.1"/>
</dbReference>
<dbReference type="InterPro" id="IPR036388">
    <property type="entry name" value="WH-like_DNA-bd_sf"/>
</dbReference>
<dbReference type="InterPro" id="IPR011991">
    <property type="entry name" value="ArsR-like_HTH"/>
</dbReference>
<dbReference type="InterPro" id="IPR036390">
    <property type="entry name" value="WH_DNA-bd_sf"/>
</dbReference>
<feature type="domain" description="Methanogenesis regulatory protein FilR1 middle" evidence="2">
    <location>
        <begin position="129"/>
        <end position="257"/>
    </location>
</feature>
<protein>
    <submittedName>
        <fullName evidence="3">Transcriptional regulator, ArsR family</fullName>
    </submittedName>
</protein>
<evidence type="ECO:0000259" key="1">
    <source>
        <dbReference type="Pfam" id="PF01022"/>
    </source>
</evidence>
<evidence type="ECO:0000313" key="3">
    <source>
        <dbReference type="EMBL" id="AKB42091.1"/>
    </source>
</evidence>
<dbReference type="GeneID" id="24852904"/>
<dbReference type="Pfam" id="PF01022">
    <property type="entry name" value="HTH_5"/>
    <property type="match status" value="1"/>
</dbReference>
<feature type="domain" description="HTH arsR-type" evidence="1">
    <location>
        <begin position="17"/>
        <end position="61"/>
    </location>
</feature>
<dbReference type="InterPro" id="IPR016490">
    <property type="entry name" value="Tscrpt_reg_HTH_AF0396-typ3"/>
</dbReference>